<evidence type="ECO:0000256" key="1">
    <source>
        <dbReference type="PROSITE-ProRule" id="PRU00473"/>
    </source>
</evidence>
<dbReference type="InterPro" id="IPR050330">
    <property type="entry name" value="Bact_OuterMem_StrucFunc"/>
</dbReference>
<dbReference type="GO" id="GO:0016020">
    <property type="term" value="C:membrane"/>
    <property type="evidence" value="ECO:0007669"/>
    <property type="project" value="UniProtKB-UniRule"/>
</dbReference>
<evidence type="ECO:0000313" key="5">
    <source>
        <dbReference type="Proteomes" id="UP000315082"/>
    </source>
</evidence>
<gene>
    <name evidence="4" type="primary">oprF</name>
    <name evidence="4" type="ORF">Poly24_44530</name>
</gene>
<sequence>MQDTYQDIAPASASLAPLPEPAAITGLAPISPALLRFATGTFPRTPSISAIMRTTQTTLALLWICCLTTGLAGCTQNPRLASGGAAPWPGGQPAAALAADPNSLQAAQAQLADLERRVRHLDDNNRQLHTQLAQAEQQSQVYKDEVNLMRTQLAEVTGRMQEAHLAAADAQQQFQGLQASSRFRGGATITPNTNLRQAASQLSLGGLPVSFENEAIRIRVPSDQLFQRNSAQIAGNAAALLDPIAAAIQQNFPRQKIGIEGYTDDQQLYGGMYGSNHQLSAAQASAVFEHLTRRNNLPPQQLFTLAQGSNYPRGDNATAVGRAANRRVEIVIYPETF</sequence>
<keyword evidence="2" id="KW-0175">Coiled coil</keyword>
<dbReference type="SUPFAM" id="SSF103088">
    <property type="entry name" value="OmpA-like"/>
    <property type="match status" value="1"/>
</dbReference>
<feature type="domain" description="OmpA-like" evidence="3">
    <location>
        <begin position="213"/>
        <end position="336"/>
    </location>
</feature>
<dbReference type="InterPro" id="IPR006665">
    <property type="entry name" value="OmpA-like"/>
</dbReference>
<feature type="coiled-coil region" evidence="2">
    <location>
        <begin position="104"/>
        <end position="173"/>
    </location>
</feature>
<proteinExistence type="predicted"/>
<name>A0A518JYV9_9BACT</name>
<dbReference type="EMBL" id="CP036348">
    <property type="protein sequence ID" value="QDV70727.1"/>
    <property type="molecule type" value="Genomic_DNA"/>
</dbReference>
<reference evidence="4 5" key="1">
    <citation type="submission" date="2019-02" db="EMBL/GenBank/DDBJ databases">
        <title>Deep-cultivation of Planctomycetes and their phenomic and genomic characterization uncovers novel biology.</title>
        <authorList>
            <person name="Wiegand S."/>
            <person name="Jogler M."/>
            <person name="Boedeker C."/>
            <person name="Pinto D."/>
            <person name="Vollmers J."/>
            <person name="Rivas-Marin E."/>
            <person name="Kohn T."/>
            <person name="Peeters S.H."/>
            <person name="Heuer A."/>
            <person name="Rast P."/>
            <person name="Oberbeckmann S."/>
            <person name="Bunk B."/>
            <person name="Jeske O."/>
            <person name="Meyerdierks A."/>
            <person name="Storesund J.E."/>
            <person name="Kallscheuer N."/>
            <person name="Luecker S."/>
            <person name="Lage O.M."/>
            <person name="Pohl T."/>
            <person name="Merkel B.J."/>
            <person name="Hornburger P."/>
            <person name="Mueller R.-W."/>
            <person name="Bruemmer F."/>
            <person name="Labrenz M."/>
            <person name="Spormann A.M."/>
            <person name="Op den Camp H."/>
            <person name="Overmann J."/>
            <person name="Amann R."/>
            <person name="Jetten M.S.M."/>
            <person name="Mascher T."/>
            <person name="Medema M.H."/>
            <person name="Devos D.P."/>
            <person name="Kaster A.-K."/>
            <person name="Ovreas L."/>
            <person name="Rohde M."/>
            <person name="Galperin M.Y."/>
            <person name="Jogler C."/>
        </authorList>
    </citation>
    <scope>NUCLEOTIDE SEQUENCE [LARGE SCALE GENOMIC DNA]</scope>
    <source>
        <strain evidence="4 5">Poly24</strain>
    </source>
</reference>
<dbReference type="Gene3D" id="1.20.5.170">
    <property type="match status" value="1"/>
</dbReference>
<keyword evidence="5" id="KW-1185">Reference proteome</keyword>
<protein>
    <submittedName>
        <fullName evidence="4">Outer membrane porin F</fullName>
    </submittedName>
</protein>
<dbReference type="CDD" id="cd07185">
    <property type="entry name" value="OmpA_C-like"/>
    <property type="match status" value="1"/>
</dbReference>
<dbReference type="PANTHER" id="PTHR30329">
    <property type="entry name" value="STATOR ELEMENT OF FLAGELLAR MOTOR COMPLEX"/>
    <property type="match status" value="1"/>
</dbReference>
<dbReference type="InterPro" id="IPR036737">
    <property type="entry name" value="OmpA-like_sf"/>
</dbReference>
<dbReference type="PANTHER" id="PTHR30329:SF21">
    <property type="entry name" value="LIPOPROTEIN YIAD-RELATED"/>
    <property type="match status" value="1"/>
</dbReference>
<dbReference type="Proteomes" id="UP000315082">
    <property type="component" value="Chromosome"/>
</dbReference>
<keyword evidence="1" id="KW-0472">Membrane</keyword>
<evidence type="ECO:0000256" key="2">
    <source>
        <dbReference type="SAM" id="Coils"/>
    </source>
</evidence>
<dbReference type="AlphaFoldDB" id="A0A518JYV9"/>
<dbReference type="KEGG" id="rcf:Poly24_44530"/>
<dbReference type="SUPFAM" id="SSF57997">
    <property type="entry name" value="Tropomyosin"/>
    <property type="match status" value="1"/>
</dbReference>
<evidence type="ECO:0000259" key="3">
    <source>
        <dbReference type="PROSITE" id="PS51123"/>
    </source>
</evidence>
<dbReference type="Gene3D" id="3.30.1330.60">
    <property type="entry name" value="OmpA-like domain"/>
    <property type="match status" value="1"/>
</dbReference>
<evidence type="ECO:0000313" key="4">
    <source>
        <dbReference type="EMBL" id="QDV70727.1"/>
    </source>
</evidence>
<accession>A0A518JYV9</accession>
<dbReference type="PROSITE" id="PS51123">
    <property type="entry name" value="OMPA_2"/>
    <property type="match status" value="1"/>
</dbReference>
<dbReference type="Pfam" id="PF00691">
    <property type="entry name" value="OmpA"/>
    <property type="match status" value="1"/>
</dbReference>
<organism evidence="4 5">
    <name type="scientific">Rosistilla carotiformis</name>
    <dbReference type="NCBI Taxonomy" id="2528017"/>
    <lineage>
        <taxon>Bacteria</taxon>
        <taxon>Pseudomonadati</taxon>
        <taxon>Planctomycetota</taxon>
        <taxon>Planctomycetia</taxon>
        <taxon>Pirellulales</taxon>
        <taxon>Pirellulaceae</taxon>
        <taxon>Rosistilla</taxon>
    </lineage>
</organism>